<evidence type="ECO:0000313" key="3">
    <source>
        <dbReference type="Proteomes" id="UP000547058"/>
    </source>
</evidence>
<accession>A0A7W3FKJ0</accession>
<dbReference type="PROSITE" id="PS50801">
    <property type="entry name" value="STAS"/>
    <property type="match status" value="1"/>
</dbReference>
<keyword evidence="3" id="KW-1185">Reference proteome</keyword>
<evidence type="ECO:0000259" key="1">
    <source>
        <dbReference type="PROSITE" id="PS50801"/>
    </source>
</evidence>
<dbReference type="InterPro" id="IPR058548">
    <property type="entry name" value="MlaB-like_STAS"/>
</dbReference>
<dbReference type="RefSeq" id="WP_182338320.1">
    <property type="nucleotide sequence ID" value="NZ_JACGXS010000001.1"/>
</dbReference>
<feature type="domain" description="STAS" evidence="1">
    <location>
        <begin position="1"/>
        <end position="102"/>
    </location>
</feature>
<protein>
    <submittedName>
        <fullName evidence="2">STAS domain-containing protein</fullName>
    </submittedName>
</protein>
<dbReference type="InterPro" id="IPR036513">
    <property type="entry name" value="STAS_dom_sf"/>
</dbReference>
<dbReference type="EMBL" id="JACGXS010000001">
    <property type="protein sequence ID" value="MBA8681249.1"/>
    <property type="molecule type" value="Genomic_DNA"/>
</dbReference>
<proteinExistence type="predicted"/>
<comment type="caution">
    <text evidence="2">The sequence shown here is derived from an EMBL/GenBank/DDBJ whole genome shotgun (WGS) entry which is preliminary data.</text>
</comment>
<organism evidence="2 3">
    <name type="scientific">Stenotrophomonas tumulicola</name>
    <dbReference type="NCBI Taxonomy" id="1685415"/>
    <lineage>
        <taxon>Bacteria</taxon>
        <taxon>Pseudomonadati</taxon>
        <taxon>Pseudomonadota</taxon>
        <taxon>Gammaproteobacteria</taxon>
        <taxon>Lysobacterales</taxon>
        <taxon>Lysobacteraceae</taxon>
        <taxon>Stenotrophomonas</taxon>
    </lineage>
</organism>
<dbReference type="InterPro" id="IPR002645">
    <property type="entry name" value="STAS_dom"/>
</dbReference>
<dbReference type="AlphaFoldDB" id="A0A7W3FKJ0"/>
<reference evidence="2 3" key="1">
    <citation type="submission" date="2020-08" db="EMBL/GenBank/DDBJ databases">
        <title>Stenotrophomonas tumulicola JCM 30961.</title>
        <authorList>
            <person name="Deng Y."/>
        </authorList>
    </citation>
    <scope>NUCLEOTIDE SEQUENCE [LARGE SCALE GENOMIC DNA]</scope>
    <source>
        <strain evidence="2 3">JCM 30961</strain>
    </source>
</reference>
<name>A0A7W3FKJ0_9GAMM</name>
<dbReference type="Gene3D" id="3.30.750.24">
    <property type="entry name" value="STAS domain"/>
    <property type="match status" value="1"/>
</dbReference>
<gene>
    <name evidence="2" type="ORF">H4O11_05450</name>
</gene>
<dbReference type="Proteomes" id="UP000547058">
    <property type="component" value="Unassembled WGS sequence"/>
</dbReference>
<sequence length="102" mass="10664">MSTVDLGEDLGIESSTELKNRLAPLLAADGPLTLDASRVGRIHTAAMQVLCAFVQARRNAGLPTTFHGGTATFNDAARLLGLVQALGLEVPHDNLKSVENAA</sequence>
<dbReference type="Pfam" id="PF13466">
    <property type="entry name" value="STAS_2"/>
    <property type="match status" value="1"/>
</dbReference>
<evidence type="ECO:0000313" key="2">
    <source>
        <dbReference type="EMBL" id="MBA8681249.1"/>
    </source>
</evidence>
<dbReference type="SUPFAM" id="SSF52091">
    <property type="entry name" value="SpoIIaa-like"/>
    <property type="match status" value="1"/>
</dbReference>